<dbReference type="OrthoDB" id="10475627at2759"/>
<accession>A0A1T3CYQ6</accession>
<evidence type="ECO:0000256" key="1">
    <source>
        <dbReference type="SAM" id="MobiDB-lite"/>
    </source>
</evidence>
<comment type="caution">
    <text evidence="2">The sequence shown here is derived from an EMBL/GenBank/DDBJ whole genome shotgun (WGS) entry which is preliminary data.</text>
</comment>
<gene>
    <name evidence="2" type="ORF">A0O28_0062780</name>
</gene>
<evidence type="ECO:0000313" key="3">
    <source>
        <dbReference type="Proteomes" id="UP000191004"/>
    </source>
</evidence>
<organism evidence="2 3">
    <name type="scientific">Trichoderma guizhouense</name>
    <dbReference type="NCBI Taxonomy" id="1491466"/>
    <lineage>
        <taxon>Eukaryota</taxon>
        <taxon>Fungi</taxon>
        <taxon>Dikarya</taxon>
        <taxon>Ascomycota</taxon>
        <taxon>Pezizomycotina</taxon>
        <taxon>Sordariomycetes</taxon>
        <taxon>Hypocreomycetidae</taxon>
        <taxon>Hypocreales</taxon>
        <taxon>Hypocreaceae</taxon>
        <taxon>Trichoderma</taxon>
    </lineage>
</organism>
<dbReference type="Proteomes" id="UP000191004">
    <property type="component" value="Unassembled WGS sequence"/>
</dbReference>
<sequence>MPKVNDNHLADEENVHIHINMDQQQAAQHVKMHLASGQVMDAGRLSVNFLQQDSHDVSVISEMAEEFGCIGMDVWMMTCYFEAPLGENALFSPRSTKQRAADNNLSLPRATASQRDD</sequence>
<proteinExistence type="predicted"/>
<feature type="region of interest" description="Disordered" evidence="1">
    <location>
        <begin position="98"/>
        <end position="117"/>
    </location>
</feature>
<evidence type="ECO:0000313" key="2">
    <source>
        <dbReference type="EMBL" id="OPB46157.1"/>
    </source>
</evidence>
<reference evidence="2 3" key="1">
    <citation type="submission" date="2016-04" db="EMBL/GenBank/DDBJ databases">
        <title>Multiple horizontal gene transfer events from other fungi enriched the ability of the initially mycotrophic fungus Trichoderma (Ascomycota) to feed on dead plant biomass.</title>
        <authorList>
            <person name="Atanasova L."/>
            <person name="Chenthamara K."/>
            <person name="Zhang J."/>
            <person name="Grujic M."/>
            <person name="Henrissat B."/>
            <person name="Kuo A."/>
            <person name="Aertz A."/>
            <person name="Salamov A."/>
            <person name="Lipzen A."/>
            <person name="Labutti K."/>
            <person name="Barry K."/>
            <person name="Miao Y."/>
            <person name="Rahimi M.J."/>
            <person name="Shen Q."/>
            <person name="Grigoriev I.V."/>
            <person name="Kubicek C.P."/>
            <person name="Druzhinina I.S."/>
        </authorList>
    </citation>
    <scope>NUCLEOTIDE SEQUENCE [LARGE SCALE GENOMIC DNA]</scope>
    <source>
        <strain evidence="2 3">NJAU 4742</strain>
    </source>
</reference>
<dbReference type="AlphaFoldDB" id="A0A1T3CYQ6"/>
<protein>
    <submittedName>
        <fullName evidence="2">Uncharacterized protein</fullName>
    </submittedName>
</protein>
<keyword evidence="3" id="KW-1185">Reference proteome</keyword>
<name>A0A1T3CYQ6_9HYPO</name>
<dbReference type="EMBL" id="LVVK01000003">
    <property type="protein sequence ID" value="OPB46157.1"/>
    <property type="molecule type" value="Genomic_DNA"/>
</dbReference>